<dbReference type="SUPFAM" id="SSF53098">
    <property type="entry name" value="Ribonuclease H-like"/>
    <property type="match status" value="1"/>
</dbReference>
<reference evidence="3 4" key="1">
    <citation type="submission" date="2016-02" db="EMBL/GenBank/DDBJ databases">
        <title>Genome analysis of coral dinoflagellate symbionts highlights evolutionary adaptations to a symbiotic lifestyle.</title>
        <authorList>
            <person name="Aranda M."/>
            <person name="Li Y."/>
            <person name="Liew Y.J."/>
            <person name="Baumgarten S."/>
            <person name="Simakov O."/>
            <person name="Wilson M."/>
            <person name="Piel J."/>
            <person name="Ashoor H."/>
            <person name="Bougouffa S."/>
            <person name="Bajic V.B."/>
            <person name="Ryu T."/>
            <person name="Ravasi T."/>
            <person name="Bayer T."/>
            <person name="Micklem G."/>
            <person name="Kim H."/>
            <person name="Bhak J."/>
            <person name="Lajeunesse T.C."/>
            <person name="Voolstra C.R."/>
        </authorList>
    </citation>
    <scope>NUCLEOTIDE SEQUENCE [LARGE SCALE GENOMIC DNA]</scope>
    <source>
        <strain evidence="3 4">CCMP2467</strain>
    </source>
</reference>
<feature type="compositionally biased region" description="Basic and acidic residues" evidence="1">
    <location>
        <begin position="228"/>
        <end position="238"/>
    </location>
</feature>
<evidence type="ECO:0000313" key="3">
    <source>
        <dbReference type="EMBL" id="OLP83997.1"/>
    </source>
</evidence>
<feature type="region of interest" description="Disordered" evidence="1">
    <location>
        <begin position="206"/>
        <end position="238"/>
    </location>
</feature>
<gene>
    <name evidence="3" type="primary">GIP</name>
    <name evidence="3" type="ORF">AK812_SmicGene35172</name>
</gene>
<feature type="domain" description="Integrase catalytic" evidence="2">
    <location>
        <begin position="443"/>
        <end position="607"/>
    </location>
</feature>
<keyword evidence="4" id="KW-1185">Reference proteome</keyword>
<organism evidence="3 4">
    <name type="scientific">Symbiodinium microadriaticum</name>
    <name type="common">Dinoflagellate</name>
    <name type="synonym">Zooxanthella microadriatica</name>
    <dbReference type="NCBI Taxonomy" id="2951"/>
    <lineage>
        <taxon>Eukaryota</taxon>
        <taxon>Sar</taxon>
        <taxon>Alveolata</taxon>
        <taxon>Dinophyceae</taxon>
        <taxon>Suessiales</taxon>
        <taxon>Symbiodiniaceae</taxon>
        <taxon>Symbiodinium</taxon>
    </lineage>
</organism>
<feature type="region of interest" description="Disordered" evidence="1">
    <location>
        <begin position="748"/>
        <end position="785"/>
    </location>
</feature>
<dbReference type="GO" id="GO:0003676">
    <property type="term" value="F:nucleic acid binding"/>
    <property type="evidence" value="ECO:0007669"/>
    <property type="project" value="InterPro"/>
</dbReference>
<accession>A0A1Q9CMA0</accession>
<comment type="caution">
    <text evidence="3">The sequence shown here is derived from an EMBL/GenBank/DDBJ whole genome shotgun (WGS) entry which is preliminary data.</text>
</comment>
<dbReference type="GO" id="GO:0015074">
    <property type="term" value="P:DNA integration"/>
    <property type="evidence" value="ECO:0007669"/>
    <property type="project" value="InterPro"/>
</dbReference>
<proteinExistence type="predicted"/>
<dbReference type="InterPro" id="IPR013103">
    <property type="entry name" value="RVT_2"/>
</dbReference>
<dbReference type="InterPro" id="IPR001584">
    <property type="entry name" value="Integrase_cat-core"/>
</dbReference>
<dbReference type="Pfam" id="PF07727">
    <property type="entry name" value="RVT_2"/>
    <property type="match status" value="1"/>
</dbReference>
<dbReference type="InterPro" id="IPR036397">
    <property type="entry name" value="RNaseH_sf"/>
</dbReference>
<evidence type="ECO:0000256" key="1">
    <source>
        <dbReference type="SAM" id="MobiDB-lite"/>
    </source>
</evidence>
<feature type="region of interest" description="Disordered" evidence="1">
    <location>
        <begin position="798"/>
        <end position="819"/>
    </location>
</feature>
<dbReference type="Proteomes" id="UP000186817">
    <property type="component" value="Unassembled WGS sequence"/>
</dbReference>
<dbReference type="OrthoDB" id="411498at2759"/>
<sequence>MATSESPANIWRMNKTQLLSEAVRLNLTVHTSWSVGEIRQIISDHRRTSEQESSVPKGLASMTLEQLKTQASGLQIPIPPRATKGQLQLLIRDAATREKAEAIVTFGRHKNKLYKEVPTQYLEWAMMEVNERGAESSGPDLVSLANYAKAKLRPEEVESYNPEINSRVPLPPESSASSCWESHWSELTETALQMNTRVGYPAKGIETHVQQRTPTPKKRSTTSGSQAGEKKPMEQEVPQEVREEIEILMSRLAALKVATSDGIENVKLSDGVEAIVSPLLPTPPGAFKNYPGQACLFEIGGTQMTYQFVEAGAHVIEPLSWDEYFDSECKIDVNYTIKNLKPNLVWFQGDVCPSLLHENIQHTIECQLDCGGSVVLQAQRRDPFWIAVIYVLFVLDNMPVLNTKAIRTRHLRYAGADEGVLKACKKMRCEVCDRNQNTHVARPATLPSLLDMNQLVSIDVFHAFDVDHVRHEFLSVIDHATTFHLVCELQGHSTEAFCRGFTQLWGNVFGAPGTISTDLETGLQAGITKYAEFHGCKLRTSAGQAHWQQGVIERHGLWFQEILQRVIDEKSITSEDMHLAVQAVNSAKNELRRRHGFSPTQAVFGRNPRCPEELCGSNDEERFIEVMSSDSRRQREVSIRTAAKMAFFRTQLDSKFRKALIQRSRVKRGGYAVGELVSFYRIEKVATKRGSWRGPGTIIGAEGGNWWVSFGGRCHLVAEEHLRPSSPEEVGDILSSRIARDDLEKLLNLDPDDPSTYESIEEPEPSEAALHPDGDPGQDHQAPSDEEMVEDMDFALELEGDGPLDGLDDPERQPKKSSSMNIWTTRILTSRFAYRDKHWSRRKLVLASRRKSHDWIAAAGDITAAFLNGDDMDRELYLRQPRTGLKGLDSRQLLLITKGVFGLPDSPRKWWRRLRRDMLNIRIHIEGEECFFTQCALDPCLFQLVSDKDPVPKVYVGVHVDDLLVVGPRDLSNLVRENLSATFPVDDWEIDDFDYIGSHVRVSEDGVFLSQEPYASSRLFELSIEKGQADLDLASEEQRIDNQSLIGALSWLGSQSRPDLQCSVSLAQQCQKHPTVEDLKFTNRIAKRAWEHRDKGIWLRPLDLGSLEFLVYHDSAWANALLEGEEGFILSPEDHALGFMDEGPYNGKERKAKKANSRVASQMGMLIVLTDTAQVLRGGGVSSILDWKSSANPRVCRSTFGAETTACSEAIELGQYVRSFVMTILSGELKRVESLAGGQLRCITDCKSLFDHLHKEGIPRVPSDKRLAIDLAALRQTFSTERLNERIPLFWVPTGYQLADVLTKPLCADDWWGTLFSQIRLPFFKKSL</sequence>
<feature type="compositionally biased region" description="Acidic residues" evidence="1">
    <location>
        <begin position="750"/>
        <end position="765"/>
    </location>
</feature>
<dbReference type="PROSITE" id="PS50994">
    <property type="entry name" value="INTEGRASE"/>
    <property type="match status" value="1"/>
</dbReference>
<dbReference type="EMBL" id="LSRX01001075">
    <property type="protein sequence ID" value="OLP83997.1"/>
    <property type="molecule type" value="Genomic_DNA"/>
</dbReference>
<feature type="compositionally biased region" description="Acidic residues" evidence="1">
    <location>
        <begin position="798"/>
        <end position="808"/>
    </location>
</feature>
<dbReference type="Gene3D" id="3.30.420.10">
    <property type="entry name" value="Ribonuclease H-like superfamily/Ribonuclease H"/>
    <property type="match status" value="1"/>
</dbReference>
<evidence type="ECO:0000259" key="2">
    <source>
        <dbReference type="PROSITE" id="PS50994"/>
    </source>
</evidence>
<protein>
    <submittedName>
        <fullName evidence="3">Copia protein</fullName>
    </submittedName>
</protein>
<evidence type="ECO:0000313" key="4">
    <source>
        <dbReference type="Proteomes" id="UP000186817"/>
    </source>
</evidence>
<name>A0A1Q9CMA0_SYMMI</name>
<dbReference type="InterPro" id="IPR012337">
    <property type="entry name" value="RNaseH-like_sf"/>
</dbReference>